<gene>
    <name evidence="6" type="ORF">BUALT_Bualt11G0087700</name>
</gene>
<feature type="region of interest" description="Disordered" evidence="5">
    <location>
        <begin position="148"/>
        <end position="168"/>
    </location>
</feature>
<evidence type="ECO:0000256" key="4">
    <source>
        <dbReference type="ARBA" id="ARBA00025806"/>
    </source>
</evidence>
<comment type="subcellular location">
    <subcellularLocation>
        <location evidence="1">Nucleus</location>
    </subcellularLocation>
</comment>
<dbReference type="PANTHER" id="PTHR12972">
    <property type="entry name" value="DOWNSTREAM NEIGHBOR OF SON"/>
    <property type="match status" value="1"/>
</dbReference>
<comment type="caution">
    <text evidence="6">The sequence shown here is derived from an EMBL/GenBank/DDBJ whole genome shotgun (WGS) entry which is preliminary data.</text>
</comment>
<keyword evidence="3" id="KW-0539">Nucleus</keyword>
<evidence type="ECO:0000313" key="6">
    <source>
        <dbReference type="EMBL" id="KAG8374022.1"/>
    </source>
</evidence>
<dbReference type="InterPro" id="IPR024861">
    <property type="entry name" value="Donson"/>
</dbReference>
<comment type="similarity">
    <text evidence="4">Belongs to the DONSON family.</text>
</comment>
<evidence type="ECO:0000256" key="2">
    <source>
        <dbReference type="ARBA" id="ARBA00022473"/>
    </source>
</evidence>
<evidence type="ECO:0000256" key="3">
    <source>
        <dbReference type="ARBA" id="ARBA00023242"/>
    </source>
</evidence>
<proteinExistence type="inferred from homology"/>
<sequence>MTKVAAAAQLPSSNALNFGAGADGGGASKISIAGLKRKTPSELRGELLKRKNLMELVDESPESVTGFRRNEDGAAFGCKKSDSTKAPRYIDTRMNELFPVAKSSTKLRLLSRKQSPKWQETVPSEFVGGVKNSSDPMNLNDKYPAENSCPDETVASEGGKDYSNQANNTTEKCSNITFQSVQELSQGGEKLNGSSNVDMDKALKGLVLREPHTVSASLAKSVDRTGSIMPESICSEFNVPGHNIPLDLTLKTSIRLLSSSSVNWLHRLISCSTVNGIAQLPYVGCTSESMTSSSESIYTRLITNPGTLHSWVYPQSTLPQSAISILTSVAAGQMDFLSKRQQAWEDSFQSLYYMLRKRICKLFYVCTQQFVVLFTGSNDSKKTKYSCCAYVSQSTRNLRALLKKHDVSFSMPLCHSKVEEVTAEDLVELSEIEKYNVGQTRATETMIGVDNSPQSLLMLTGNKNIHGLYDFLLNYRFFLTSLTGSDVPMLYSPVPFANAALSAPEVRCRQMRKVDYITSELKESNIYNEPNKGSSAGICYSVEVRDVYLPPWIICGICNAMRSHGGDFQASFVTESTSIGLNVAQQVTADEPLQENGHSFGILNATVSPKLHSAILKGLKHHGGSYTASLSPVT</sequence>
<evidence type="ECO:0000256" key="1">
    <source>
        <dbReference type="ARBA" id="ARBA00004123"/>
    </source>
</evidence>
<evidence type="ECO:0000256" key="5">
    <source>
        <dbReference type="SAM" id="MobiDB-lite"/>
    </source>
</evidence>
<dbReference type="PRINTS" id="PR02064">
    <property type="entry name" value="DONSON"/>
</dbReference>
<organism evidence="6 7">
    <name type="scientific">Buddleja alternifolia</name>
    <dbReference type="NCBI Taxonomy" id="168488"/>
    <lineage>
        <taxon>Eukaryota</taxon>
        <taxon>Viridiplantae</taxon>
        <taxon>Streptophyta</taxon>
        <taxon>Embryophyta</taxon>
        <taxon>Tracheophyta</taxon>
        <taxon>Spermatophyta</taxon>
        <taxon>Magnoliopsida</taxon>
        <taxon>eudicotyledons</taxon>
        <taxon>Gunneridae</taxon>
        <taxon>Pentapetalae</taxon>
        <taxon>asterids</taxon>
        <taxon>lamiids</taxon>
        <taxon>Lamiales</taxon>
        <taxon>Scrophulariaceae</taxon>
        <taxon>Buddlejeae</taxon>
        <taxon>Buddleja</taxon>
    </lineage>
</organism>
<keyword evidence="2" id="KW-0217">Developmental protein</keyword>
<keyword evidence="7" id="KW-1185">Reference proteome</keyword>
<protein>
    <recommendedName>
        <fullName evidence="8">Protein downstream neighbor of Son</fullName>
    </recommendedName>
</protein>
<dbReference type="EMBL" id="WHWC01000011">
    <property type="protein sequence ID" value="KAG8374022.1"/>
    <property type="molecule type" value="Genomic_DNA"/>
</dbReference>
<dbReference type="AlphaFoldDB" id="A0AAV6WZX7"/>
<dbReference type="GO" id="GO:0033260">
    <property type="term" value="P:nuclear DNA replication"/>
    <property type="evidence" value="ECO:0007669"/>
    <property type="project" value="TreeGrafter"/>
</dbReference>
<dbReference type="Proteomes" id="UP000826271">
    <property type="component" value="Unassembled WGS sequence"/>
</dbReference>
<name>A0AAV6WZX7_9LAMI</name>
<dbReference type="PANTHER" id="PTHR12972:SF0">
    <property type="entry name" value="PROTEIN DOWNSTREAM NEIGHBOR OF SON"/>
    <property type="match status" value="1"/>
</dbReference>
<reference evidence="6" key="1">
    <citation type="submission" date="2019-10" db="EMBL/GenBank/DDBJ databases">
        <authorList>
            <person name="Zhang R."/>
            <person name="Pan Y."/>
            <person name="Wang J."/>
            <person name="Ma R."/>
            <person name="Yu S."/>
        </authorList>
    </citation>
    <scope>NUCLEOTIDE SEQUENCE</scope>
    <source>
        <strain evidence="6">LA-IB0</strain>
        <tissue evidence="6">Leaf</tissue>
    </source>
</reference>
<dbReference type="GO" id="GO:0005634">
    <property type="term" value="C:nucleus"/>
    <property type="evidence" value="ECO:0007669"/>
    <property type="project" value="UniProtKB-SubCell"/>
</dbReference>
<evidence type="ECO:0008006" key="8">
    <source>
        <dbReference type="Google" id="ProtNLM"/>
    </source>
</evidence>
<evidence type="ECO:0000313" key="7">
    <source>
        <dbReference type="Proteomes" id="UP000826271"/>
    </source>
</evidence>
<accession>A0AAV6WZX7</accession>